<name>A0ACB9YQ91_9PEZI</name>
<dbReference type="Proteomes" id="UP001497700">
    <property type="component" value="Unassembled WGS sequence"/>
</dbReference>
<reference evidence="1 2" key="1">
    <citation type="journal article" date="2022" name="New Phytol.">
        <title>Ecological generalism drives hyperdiversity of secondary metabolite gene clusters in xylarialean endophytes.</title>
        <authorList>
            <person name="Franco M.E.E."/>
            <person name="Wisecaver J.H."/>
            <person name="Arnold A.E."/>
            <person name="Ju Y.M."/>
            <person name="Slot J.C."/>
            <person name="Ahrendt S."/>
            <person name="Moore L.P."/>
            <person name="Eastman K.E."/>
            <person name="Scott K."/>
            <person name="Konkel Z."/>
            <person name="Mondo S.J."/>
            <person name="Kuo A."/>
            <person name="Hayes R.D."/>
            <person name="Haridas S."/>
            <person name="Andreopoulos B."/>
            <person name="Riley R."/>
            <person name="LaButti K."/>
            <person name="Pangilinan J."/>
            <person name="Lipzen A."/>
            <person name="Amirebrahimi M."/>
            <person name="Yan J."/>
            <person name="Adam C."/>
            <person name="Keymanesh K."/>
            <person name="Ng V."/>
            <person name="Louie K."/>
            <person name="Northen T."/>
            <person name="Drula E."/>
            <person name="Henrissat B."/>
            <person name="Hsieh H.M."/>
            <person name="Youens-Clark K."/>
            <person name="Lutzoni F."/>
            <person name="Miadlikowska J."/>
            <person name="Eastwood D.C."/>
            <person name="Hamelin R.C."/>
            <person name="Grigoriev I.V."/>
            <person name="U'Ren J.M."/>
        </authorList>
    </citation>
    <scope>NUCLEOTIDE SEQUENCE [LARGE SCALE GENOMIC DNA]</scope>
    <source>
        <strain evidence="1 2">CBS 119005</strain>
    </source>
</reference>
<accession>A0ACB9YQ91</accession>
<proteinExistence type="predicted"/>
<sequence length="305" mass="36094">MTEIFTDQKRDAEIDKYNPREHISSIFYTCPLERALYENEKPYFMNIPVHRMPGLKQTNVNYSRRRVAITDIRGHEDLFTLDKTGFAVAKFETRLEHSNFQDPHTIISQYYDEVKQFLRENTNCCFVLPFDYQVRRKDPSQKSTSRGAPGRAQPFASIHADQTERAAMRRLEYFHPEEFARFQSYRVQIVNVWRPLRGPVYDAPLAMCDYRTVDDTDRVATDIIFPDYLGETYNFWPNPKHRLYFVDGQRPDEAWMIKCFDSETANDSSVAPFAPHVSFPYLGVDKEYHAPRESIEVRTFVFYKR</sequence>
<evidence type="ECO:0000313" key="2">
    <source>
        <dbReference type="Proteomes" id="UP001497700"/>
    </source>
</evidence>
<comment type="caution">
    <text evidence="1">The sequence shown here is derived from an EMBL/GenBank/DDBJ whole genome shotgun (WGS) entry which is preliminary data.</text>
</comment>
<dbReference type="EMBL" id="MU393548">
    <property type="protein sequence ID" value="KAI4861595.1"/>
    <property type="molecule type" value="Genomic_DNA"/>
</dbReference>
<evidence type="ECO:0000313" key="1">
    <source>
        <dbReference type="EMBL" id="KAI4861595.1"/>
    </source>
</evidence>
<organism evidence="1 2">
    <name type="scientific">Hypoxylon rubiginosum</name>
    <dbReference type="NCBI Taxonomy" id="110542"/>
    <lineage>
        <taxon>Eukaryota</taxon>
        <taxon>Fungi</taxon>
        <taxon>Dikarya</taxon>
        <taxon>Ascomycota</taxon>
        <taxon>Pezizomycotina</taxon>
        <taxon>Sordariomycetes</taxon>
        <taxon>Xylariomycetidae</taxon>
        <taxon>Xylariales</taxon>
        <taxon>Hypoxylaceae</taxon>
        <taxon>Hypoxylon</taxon>
    </lineage>
</organism>
<keyword evidence="2" id="KW-1185">Reference proteome</keyword>
<protein>
    <submittedName>
        <fullName evidence="1">Uncharacterized protein</fullName>
    </submittedName>
</protein>
<gene>
    <name evidence="1" type="ORF">F4820DRAFT_58597</name>
</gene>